<dbReference type="Pfam" id="PF08242">
    <property type="entry name" value="Methyltransf_12"/>
    <property type="match status" value="1"/>
</dbReference>
<proteinExistence type="predicted"/>
<evidence type="ECO:0000259" key="1">
    <source>
        <dbReference type="Pfam" id="PF08242"/>
    </source>
</evidence>
<dbReference type="Gene3D" id="3.40.50.150">
    <property type="entry name" value="Vaccinia Virus protein VP39"/>
    <property type="match status" value="1"/>
</dbReference>
<gene>
    <name evidence="2" type="ORF">KAJ83_01270</name>
</gene>
<dbReference type="AlphaFoldDB" id="A0A8J7S4S4"/>
<dbReference type="InterPro" id="IPR013217">
    <property type="entry name" value="Methyltransf_12"/>
</dbReference>
<dbReference type="CDD" id="cd02440">
    <property type="entry name" value="AdoMet_MTases"/>
    <property type="match status" value="1"/>
</dbReference>
<keyword evidence="2" id="KW-0489">Methyltransferase</keyword>
<organism evidence="2 3">
    <name type="scientific">Marivibrio halodurans</name>
    <dbReference type="NCBI Taxonomy" id="2039722"/>
    <lineage>
        <taxon>Bacteria</taxon>
        <taxon>Pseudomonadati</taxon>
        <taxon>Pseudomonadota</taxon>
        <taxon>Alphaproteobacteria</taxon>
        <taxon>Rhodospirillales</taxon>
        <taxon>Rhodospirillaceae</taxon>
        <taxon>Marivibrio</taxon>
    </lineage>
</organism>
<dbReference type="SUPFAM" id="SSF53335">
    <property type="entry name" value="S-adenosyl-L-methionine-dependent methyltransferases"/>
    <property type="match status" value="1"/>
</dbReference>
<keyword evidence="3" id="KW-1185">Reference proteome</keyword>
<evidence type="ECO:0000313" key="3">
    <source>
        <dbReference type="Proteomes" id="UP000672602"/>
    </source>
</evidence>
<comment type="caution">
    <text evidence="2">The sequence shown here is derived from an EMBL/GenBank/DDBJ whole genome shotgun (WGS) entry which is preliminary data.</text>
</comment>
<name>A0A8J7S4S4_9PROT</name>
<dbReference type="GO" id="GO:0008168">
    <property type="term" value="F:methyltransferase activity"/>
    <property type="evidence" value="ECO:0007669"/>
    <property type="project" value="UniProtKB-KW"/>
</dbReference>
<dbReference type="EMBL" id="JAGMWN010000001">
    <property type="protein sequence ID" value="MBP5855622.1"/>
    <property type="molecule type" value="Genomic_DNA"/>
</dbReference>
<accession>A0A8J7S4S4</accession>
<dbReference type="Proteomes" id="UP000672602">
    <property type="component" value="Unassembled WGS sequence"/>
</dbReference>
<dbReference type="RefSeq" id="WP_210680201.1">
    <property type="nucleotide sequence ID" value="NZ_JAGMWN010000001.1"/>
</dbReference>
<reference evidence="2" key="1">
    <citation type="submission" date="2021-04" db="EMBL/GenBank/DDBJ databases">
        <authorList>
            <person name="Zhang D.-C."/>
        </authorList>
    </citation>
    <scope>NUCLEOTIDE SEQUENCE</scope>
    <source>
        <strain evidence="2">CGMCC 1.15697</strain>
    </source>
</reference>
<feature type="domain" description="Methyltransferase type 12" evidence="1">
    <location>
        <begin position="57"/>
        <end position="147"/>
    </location>
</feature>
<protein>
    <submittedName>
        <fullName evidence="2">Class I SAM-dependent methyltransferase</fullName>
    </submittedName>
</protein>
<dbReference type="InterPro" id="IPR029063">
    <property type="entry name" value="SAM-dependent_MTases_sf"/>
</dbReference>
<evidence type="ECO:0000313" key="2">
    <source>
        <dbReference type="EMBL" id="MBP5855622.1"/>
    </source>
</evidence>
<keyword evidence="2" id="KW-0808">Transferase</keyword>
<sequence length="259" mass="29591">MSVAKNRPPNPQQQQYETIHDAYEVHYYDASSMAYRHRFIYGPLVAGLDLTDASLADLACGSGHNSLAMRSYFPTITTTGYDISPSACRDYETRTGGNAHQIDLTVPYKAEQTHDAALVIGGLHHCVADLDATFRNVAQMVRPGGYFLMMEPNDDFILSVIRRVWYRRDRWFEADTEEALKHDEIASRAAPYFTPVRVEYFGGPAFYLILNSLIMRIPLKAKPFLRPFLFPLERIYNLLPGRKPYAAFLAVWRRNEVDV</sequence>
<dbReference type="GO" id="GO:0032259">
    <property type="term" value="P:methylation"/>
    <property type="evidence" value="ECO:0007669"/>
    <property type="project" value="UniProtKB-KW"/>
</dbReference>